<gene>
    <name evidence="1" type="ORF">I7I52_10165</name>
</gene>
<comment type="caution">
    <text evidence="1">The sequence shown here is derived from an EMBL/GenBank/DDBJ whole genome shotgun (WGS) entry which is preliminary data.</text>
</comment>
<dbReference type="AlphaFoldDB" id="A0A8H8D3J6"/>
<reference evidence="1 2" key="1">
    <citation type="submission" date="2021-01" db="EMBL/GenBank/DDBJ databases">
        <title>Chromosome-level genome assembly of a human fungal pathogen reveals clustering of transcriptionally co-regulated genes.</title>
        <authorList>
            <person name="Voorhies M."/>
            <person name="Cohen S."/>
            <person name="Shea T.P."/>
            <person name="Petrus S."/>
            <person name="Munoz J.F."/>
            <person name="Poplawski S."/>
            <person name="Goldman W.E."/>
            <person name="Michael T."/>
            <person name="Cuomo C.A."/>
            <person name="Sil A."/>
            <person name="Beyhan S."/>
        </authorList>
    </citation>
    <scope>NUCLEOTIDE SEQUENCE [LARGE SCALE GENOMIC DNA]</scope>
    <source>
        <strain evidence="1 2">G184AR</strain>
    </source>
</reference>
<proteinExistence type="predicted"/>
<sequence>MYPCSLAFAQSVYRYRLQGDRKRENQKKRSPGWCVPSSLCKIACTKGDRIHHCAPPRTPPKLIFWYLKMYFLVTARENKFRPLLRFGCTDPTDVIISVLSVSPPTCSPQ</sequence>
<organism evidence="1 2">
    <name type="scientific">Ajellomyces capsulatus</name>
    <name type="common">Darling's disease fungus</name>
    <name type="synonym">Histoplasma capsulatum</name>
    <dbReference type="NCBI Taxonomy" id="5037"/>
    <lineage>
        <taxon>Eukaryota</taxon>
        <taxon>Fungi</taxon>
        <taxon>Dikarya</taxon>
        <taxon>Ascomycota</taxon>
        <taxon>Pezizomycotina</taxon>
        <taxon>Eurotiomycetes</taxon>
        <taxon>Eurotiomycetidae</taxon>
        <taxon>Onygenales</taxon>
        <taxon>Ajellomycetaceae</taxon>
        <taxon>Histoplasma</taxon>
    </lineage>
</organism>
<dbReference type="Proteomes" id="UP000670092">
    <property type="component" value="Unassembled WGS sequence"/>
</dbReference>
<accession>A0A8H8D3J6</accession>
<name>A0A8H8D3J6_AJECA</name>
<dbReference type="EMBL" id="JAEVHI010000002">
    <property type="protein sequence ID" value="KAG5299749.1"/>
    <property type="molecule type" value="Genomic_DNA"/>
</dbReference>
<protein>
    <submittedName>
        <fullName evidence="1">Uncharacterized protein</fullName>
    </submittedName>
</protein>
<evidence type="ECO:0000313" key="1">
    <source>
        <dbReference type="EMBL" id="KAG5299749.1"/>
    </source>
</evidence>
<dbReference type="VEuPathDB" id="FungiDB:I7I52_10165"/>
<evidence type="ECO:0000313" key="2">
    <source>
        <dbReference type="Proteomes" id="UP000670092"/>
    </source>
</evidence>